<dbReference type="Proteomes" id="UP000271098">
    <property type="component" value="Unassembled WGS sequence"/>
</dbReference>
<reference evidence="3" key="1">
    <citation type="submission" date="2016-06" db="UniProtKB">
        <authorList>
            <consortium name="WormBaseParasite"/>
        </authorList>
    </citation>
    <scope>IDENTIFICATION</scope>
</reference>
<accession>A0A183E8D7</accession>
<name>A0A183E8D7_9BILA</name>
<dbReference type="WBParaSite" id="GPUH_0001725001-mRNA-1">
    <property type="protein sequence ID" value="GPUH_0001725001-mRNA-1"/>
    <property type="gene ID" value="GPUH_0001725001"/>
</dbReference>
<organism evidence="3">
    <name type="scientific">Gongylonema pulchrum</name>
    <dbReference type="NCBI Taxonomy" id="637853"/>
    <lineage>
        <taxon>Eukaryota</taxon>
        <taxon>Metazoa</taxon>
        <taxon>Ecdysozoa</taxon>
        <taxon>Nematoda</taxon>
        <taxon>Chromadorea</taxon>
        <taxon>Rhabditida</taxon>
        <taxon>Spirurina</taxon>
        <taxon>Spiruromorpha</taxon>
        <taxon>Spiruroidea</taxon>
        <taxon>Gongylonematidae</taxon>
        <taxon>Gongylonema</taxon>
    </lineage>
</organism>
<dbReference type="AlphaFoldDB" id="A0A183E8D7"/>
<protein>
    <submittedName>
        <fullName evidence="1 3">Uncharacterized protein</fullName>
    </submittedName>
</protein>
<proteinExistence type="predicted"/>
<reference evidence="1 2" key="2">
    <citation type="submission" date="2018-11" db="EMBL/GenBank/DDBJ databases">
        <authorList>
            <consortium name="Pathogen Informatics"/>
        </authorList>
    </citation>
    <scope>NUCLEOTIDE SEQUENCE [LARGE SCALE GENOMIC DNA]</scope>
</reference>
<dbReference type="EMBL" id="UYRT01084892">
    <property type="protein sequence ID" value="VDN29416.1"/>
    <property type="molecule type" value="Genomic_DNA"/>
</dbReference>
<evidence type="ECO:0000313" key="1">
    <source>
        <dbReference type="EMBL" id="VDN29416.1"/>
    </source>
</evidence>
<gene>
    <name evidence="1" type="ORF">GPUH_LOCUS17230</name>
</gene>
<evidence type="ECO:0000313" key="2">
    <source>
        <dbReference type="Proteomes" id="UP000271098"/>
    </source>
</evidence>
<sequence>MFLGYSVFVVEGILPPCAADEQLSQCPVNPALAAFSDSYRDDQSQDPNIARAIAVSQICLVGIYGYAFSYSLSCS</sequence>
<evidence type="ECO:0000313" key="3">
    <source>
        <dbReference type="WBParaSite" id="GPUH_0001725001-mRNA-1"/>
    </source>
</evidence>
<keyword evidence="2" id="KW-1185">Reference proteome</keyword>